<keyword evidence="5 9" id="KW-1133">Transmembrane helix</keyword>
<dbReference type="GO" id="GO:0015250">
    <property type="term" value="F:water channel activity"/>
    <property type="evidence" value="ECO:0007669"/>
    <property type="project" value="TreeGrafter"/>
</dbReference>
<keyword evidence="4 7" id="KW-0812">Transmembrane</keyword>
<organism evidence="10 11">
    <name type="scientific">Acaulospora morrowiae</name>
    <dbReference type="NCBI Taxonomy" id="94023"/>
    <lineage>
        <taxon>Eukaryota</taxon>
        <taxon>Fungi</taxon>
        <taxon>Fungi incertae sedis</taxon>
        <taxon>Mucoromycota</taxon>
        <taxon>Glomeromycotina</taxon>
        <taxon>Glomeromycetes</taxon>
        <taxon>Diversisporales</taxon>
        <taxon>Acaulosporaceae</taxon>
        <taxon>Acaulospora</taxon>
    </lineage>
</organism>
<feature type="transmembrane region" description="Helical" evidence="9">
    <location>
        <begin position="184"/>
        <end position="204"/>
    </location>
</feature>
<dbReference type="PRINTS" id="PR02019">
    <property type="entry name" value="AQUAPORIN7"/>
</dbReference>
<evidence type="ECO:0000256" key="5">
    <source>
        <dbReference type="ARBA" id="ARBA00022989"/>
    </source>
</evidence>
<dbReference type="PRINTS" id="PR00783">
    <property type="entry name" value="MINTRINSICP"/>
</dbReference>
<comment type="caution">
    <text evidence="10">The sequence shown here is derived from an EMBL/GenBank/DDBJ whole genome shotgun (WGS) entry which is preliminary data.</text>
</comment>
<feature type="transmembrane region" description="Helical" evidence="9">
    <location>
        <begin position="268"/>
        <end position="288"/>
    </location>
</feature>
<dbReference type="InterPro" id="IPR023271">
    <property type="entry name" value="Aquaporin-like"/>
</dbReference>
<gene>
    <name evidence="10" type="ORF">AMORRO_LOCUS6646</name>
</gene>
<feature type="compositionally biased region" description="Polar residues" evidence="8">
    <location>
        <begin position="8"/>
        <end position="26"/>
    </location>
</feature>
<keyword evidence="3 7" id="KW-0813">Transport</keyword>
<evidence type="ECO:0000256" key="6">
    <source>
        <dbReference type="ARBA" id="ARBA00023136"/>
    </source>
</evidence>
<dbReference type="NCBIfam" id="TIGR00861">
    <property type="entry name" value="MIP"/>
    <property type="match status" value="1"/>
</dbReference>
<dbReference type="InterPro" id="IPR000425">
    <property type="entry name" value="MIP"/>
</dbReference>
<feature type="transmembrane region" description="Helical" evidence="9">
    <location>
        <begin position="52"/>
        <end position="70"/>
    </location>
</feature>
<proteinExistence type="inferred from homology"/>
<comment type="similarity">
    <text evidence="2 7">Belongs to the MIP/aquaporin (TC 1.A.8) family.</text>
</comment>
<name>A0A9N9BSU4_9GLOM</name>
<dbReference type="GO" id="GO:0015254">
    <property type="term" value="F:glycerol channel activity"/>
    <property type="evidence" value="ECO:0007669"/>
    <property type="project" value="TreeGrafter"/>
</dbReference>
<evidence type="ECO:0000256" key="4">
    <source>
        <dbReference type="ARBA" id="ARBA00022692"/>
    </source>
</evidence>
<reference evidence="10" key="1">
    <citation type="submission" date="2021-06" db="EMBL/GenBank/DDBJ databases">
        <authorList>
            <person name="Kallberg Y."/>
            <person name="Tangrot J."/>
            <person name="Rosling A."/>
        </authorList>
    </citation>
    <scope>NUCLEOTIDE SEQUENCE</scope>
    <source>
        <strain evidence="10">CL551</strain>
    </source>
</reference>
<dbReference type="PROSITE" id="PS00221">
    <property type="entry name" value="MIP"/>
    <property type="match status" value="1"/>
</dbReference>
<dbReference type="InterPro" id="IPR022357">
    <property type="entry name" value="MIP_CS"/>
</dbReference>
<dbReference type="AlphaFoldDB" id="A0A9N9BSU4"/>
<dbReference type="PANTHER" id="PTHR43829">
    <property type="entry name" value="AQUAPORIN OR AQUAGLYCEROPORIN RELATED"/>
    <property type="match status" value="1"/>
</dbReference>
<dbReference type="OrthoDB" id="3222at2759"/>
<evidence type="ECO:0000256" key="7">
    <source>
        <dbReference type="RuleBase" id="RU000477"/>
    </source>
</evidence>
<dbReference type="SUPFAM" id="SSF81338">
    <property type="entry name" value="Aquaporin-like"/>
    <property type="match status" value="1"/>
</dbReference>
<dbReference type="EMBL" id="CAJVPV010004515">
    <property type="protein sequence ID" value="CAG8574845.1"/>
    <property type="molecule type" value="Genomic_DNA"/>
</dbReference>
<dbReference type="Pfam" id="PF00230">
    <property type="entry name" value="MIP"/>
    <property type="match status" value="1"/>
</dbReference>
<sequence length="302" mass="32358">MADESGAINRNTSNTNYGTIENEGGPSTHQIHEVHIDPRGWSFIKYKFREPFAEFLGTFTLVTFGIGSIAQTVLSKGENGNWITISLGFGLGLALALAVSGSISGGHLNPAVTITLAVYRNFPWLKVPIYILAQTAGAFVAAFVVYLNYHAALANFDGGNRIVTGANATAGIFATYPAPFMGTLGSFFSEALGTFFLLLVILAVTDSHRNHPNITIVAPIIIGLGLFTIAISFGYETGFALNGARDFGPRLFTFLVGYGVEVFTASKFYFWIPLVAPVVGGLSAGFVYDSLIYWGKSPLNNN</sequence>
<accession>A0A9N9BSU4</accession>
<keyword evidence="6 9" id="KW-0472">Membrane</keyword>
<dbReference type="PANTHER" id="PTHR43829:SF9">
    <property type="entry name" value="AQUAPORIN-9"/>
    <property type="match status" value="1"/>
</dbReference>
<evidence type="ECO:0000256" key="3">
    <source>
        <dbReference type="ARBA" id="ARBA00022448"/>
    </source>
</evidence>
<dbReference type="GO" id="GO:0005886">
    <property type="term" value="C:plasma membrane"/>
    <property type="evidence" value="ECO:0007669"/>
    <property type="project" value="TreeGrafter"/>
</dbReference>
<dbReference type="CDD" id="cd00333">
    <property type="entry name" value="MIP"/>
    <property type="match status" value="1"/>
</dbReference>
<protein>
    <submittedName>
        <fullName evidence="10">1212_t:CDS:1</fullName>
    </submittedName>
</protein>
<evidence type="ECO:0000256" key="9">
    <source>
        <dbReference type="SAM" id="Phobius"/>
    </source>
</evidence>
<evidence type="ECO:0000256" key="2">
    <source>
        <dbReference type="ARBA" id="ARBA00006175"/>
    </source>
</evidence>
<evidence type="ECO:0000256" key="8">
    <source>
        <dbReference type="SAM" id="MobiDB-lite"/>
    </source>
</evidence>
<dbReference type="InterPro" id="IPR050363">
    <property type="entry name" value="MIP/Aquaporin"/>
</dbReference>
<dbReference type="Proteomes" id="UP000789342">
    <property type="component" value="Unassembled WGS sequence"/>
</dbReference>
<keyword evidence="11" id="KW-1185">Reference proteome</keyword>
<evidence type="ECO:0000313" key="11">
    <source>
        <dbReference type="Proteomes" id="UP000789342"/>
    </source>
</evidence>
<feature type="region of interest" description="Disordered" evidence="8">
    <location>
        <begin position="1"/>
        <end position="26"/>
    </location>
</feature>
<feature type="transmembrane region" description="Helical" evidence="9">
    <location>
        <begin position="127"/>
        <end position="149"/>
    </location>
</feature>
<comment type="subcellular location">
    <subcellularLocation>
        <location evidence="1">Membrane</location>
        <topology evidence="1">Multi-pass membrane protein</topology>
    </subcellularLocation>
</comment>
<dbReference type="Gene3D" id="1.20.1080.10">
    <property type="entry name" value="Glycerol uptake facilitator protein"/>
    <property type="match status" value="1"/>
</dbReference>
<evidence type="ECO:0000313" key="10">
    <source>
        <dbReference type="EMBL" id="CAG8574845.1"/>
    </source>
</evidence>
<dbReference type="FunFam" id="1.20.1080.10:FF:000064">
    <property type="entry name" value="Uncharacterized protein"/>
    <property type="match status" value="1"/>
</dbReference>
<evidence type="ECO:0000256" key="1">
    <source>
        <dbReference type="ARBA" id="ARBA00004141"/>
    </source>
</evidence>
<feature type="transmembrane region" description="Helical" evidence="9">
    <location>
        <begin position="82"/>
        <end position="106"/>
    </location>
</feature>
<feature type="transmembrane region" description="Helical" evidence="9">
    <location>
        <begin position="216"/>
        <end position="235"/>
    </location>
</feature>